<keyword evidence="2" id="KW-1185">Reference proteome</keyword>
<evidence type="ECO:0008006" key="3">
    <source>
        <dbReference type="Google" id="ProtNLM"/>
    </source>
</evidence>
<reference evidence="1" key="2">
    <citation type="submission" date="2025-09" db="UniProtKB">
        <authorList>
            <consortium name="Ensembl"/>
        </authorList>
    </citation>
    <scope>IDENTIFICATION</scope>
</reference>
<dbReference type="AlphaFoldDB" id="A0A3Q1G672"/>
<dbReference type="InParanoid" id="A0A3Q1G672"/>
<organism evidence="1 2">
    <name type="scientific">Acanthochromis polyacanthus</name>
    <name type="common">spiny chromis</name>
    <dbReference type="NCBI Taxonomy" id="80966"/>
    <lineage>
        <taxon>Eukaryota</taxon>
        <taxon>Metazoa</taxon>
        <taxon>Chordata</taxon>
        <taxon>Craniata</taxon>
        <taxon>Vertebrata</taxon>
        <taxon>Euteleostomi</taxon>
        <taxon>Actinopterygii</taxon>
        <taxon>Neopterygii</taxon>
        <taxon>Teleostei</taxon>
        <taxon>Neoteleostei</taxon>
        <taxon>Acanthomorphata</taxon>
        <taxon>Ovalentaria</taxon>
        <taxon>Pomacentridae</taxon>
        <taxon>Acanthochromis</taxon>
    </lineage>
</organism>
<dbReference type="PANTHER" id="PTHR31635">
    <property type="entry name" value="REVERSE TRANSCRIPTASE DOMAIN-CONTAINING PROTEIN-RELATED"/>
    <property type="match status" value="1"/>
</dbReference>
<dbReference type="GeneTree" id="ENSGT01030000235030"/>
<protein>
    <recommendedName>
        <fullName evidence="3">Reverse transcriptase zinc-binding domain-containing protein</fullName>
    </recommendedName>
</protein>
<evidence type="ECO:0000313" key="2">
    <source>
        <dbReference type="Proteomes" id="UP000257200"/>
    </source>
</evidence>
<accession>A0A3Q1G672</accession>
<dbReference type="PANTHER" id="PTHR31635:SF196">
    <property type="entry name" value="REVERSE TRANSCRIPTASE DOMAIN-CONTAINING PROTEIN-RELATED"/>
    <property type="match status" value="1"/>
</dbReference>
<sequence length="359" mass="42358">MSCAPRFNYLLQALPLKIPIEYFHQFNMLCNKFIWNGKQPRLKLKRLQKPTESGGLGVPNLSLYHCAFSLRHLTHWALPPERAPPWIHLENYLRNPLPPLHLATTKLSPKFQKHPIVSFLQYVWKRAAAILGFNSHLHSQASIWLNPSLCIGKSPFIWNLWVEKGIFTLYDLYEGGALKSFEDLRALYGLPQNQFWRYLQLRHLLCHVFGSPTFPPSDVDWSTQVLSTLGKDCKASVFYAMLLKNSNNDLPTLKRTWEIDLNMQFSDIEWANILRNGKKLSRELRTRLVQFKILNRLYWTPHKMYRAKLRPSLNCWKCLNILHKLSKMVWLSLQNFLYWEIHLPSRAFFLMMQNGFKLH</sequence>
<dbReference type="Ensembl" id="ENSAPOT00000004611.1">
    <property type="protein sequence ID" value="ENSAPOP00000026096.1"/>
    <property type="gene ID" value="ENSAPOG00000009640.1"/>
</dbReference>
<proteinExistence type="predicted"/>
<dbReference type="Proteomes" id="UP000257200">
    <property type="component" value="Unplaced"/>
</dbReference>
<name>A0A3Q1G672_9TELE</name>
<reference evidence="1" key="1">
    <citation type="submission" date="2025-08" db="UniProtKB">
        <authorList>
            <consortium name="Ensembl"/>
        </authorList>
    </citation>
    <scope>IDENTIFICATION</scope>
</reference>
<evidence type="ECO:0000313" key="1">
    <source>
        <dbReference type="Ensembl" id="ENSAPOP00000026096.1"/>
    </source>
</evidence>
<dbReference type="STRING" id="80966.ENSAPOP00000026096"/>